<reference evidence="11 12" key="1">
    <citation type="submission" date="2017-07" db="EMBL/GenBank/DDBJ databases">
        <authorList>
            <person name="Talla V."/>
            <person name="Backstrom N."/>
        </authorList>
    </citation>
    <scope>NUCLEOTIDE SEQUENCE [LARGE SCALE GENOMIC DNA]</scope>
</reference>
<feature type="region of interest" description="Disordered" evidence="9">
    <location>
        <begin position="172"/>
        <end position="210"/>
    </location>
</feature>
<dbReference type="Proteomes" id="UP000324832">
    <property type="component" value="Unassembled WGS sequence"/>
</dbReference>
<dbReference type="GO" id="GO:0000045">
    <property type="term" value="P:autophagosome assembly"/>
    <property type="evidence" value="ECO:0007669"/>
    <property type="project" value="TreeGrafter"/>
</dbReference>
<dbReference type="PANTHER" id="PTHR24348">
    <property type="entry name" value="SERINE/THREONINE-PROTEIN KINASE UNC-51-RELATED"/>
    <property type="match status" value="1"/>
</dbReference>
<evidence type="ECO:0000256" key="1">
    <source>
        <dbReference type="ARBA" id="ARBA00012513"/>
    </source>
</evidence>
<dbReference type="GO" id="GO:0034727">
    <property type="term" value="P:piecemeal microautophagy of the nucleus"/>
    <property type="evidence" value="ECO:0007669"/>
    <property type="project" value="TreeGrafter"/>
</dbReference>
<keyword evidence="8" id="KW-0067">ATP-binding</keyword>
<dbReference type="InterPro" id="IPR011009">
    <property type="entry name" value="Kinase-like_dom_sf"/>
</dbReference>
<comment type="catalytic activity">
    <reaction evidence="7">
        <text>L-seryl-[protein] + ATP = O-phospho-L-seryl-[protein] + ADP + H(+)</text>
        <dbReference type="Rhea" id="RHEA:17989"/>
        <dbReference type="Rhea" id="RHEA-COMP:9863"/>
        <dbReference type="Rhea" id="RHEA-COMP:11604"/>
        <dbReference type="ChEBI" id="CHEBI:15378"/>
        <dbReference type="ChEBI" id="CHEBI:29999"/>
        <dbReference type="ChEBI" id="CHEBI:30616"/>
        <dbReference type="ChEBI" id="CHEBI:83421"/>
        <dbReference type="ChEBI" id="CHEBI:456216"/>
        <dbReference type="EC" id="2.7.11.1"/>
    </reaction>
</comment>
<keyword evidence="5" id="KW-0418">Kinase</keyword>
<organism evidence="11 12">
    <name type="scientific">Leptidea sinapis</name>
    <dbReference type="NCBI Taxonomy" id="189913"/>
    <lineage>
        <taxon>Eukaryota</taxon>
        <taxon>Metazoa</taxon>
        <taxon>Ecdysozoa</taxon>
        <taxon>Arthropoda</taxon>
        <taxon>Hexapoda</taxon>
        <taxon>Insecta</taxon>
        <taxon>Pterygota</taxon>
        <taxon>Neoptera</taxon>
        <taxon>Endopterygota</taxon>
        <taxon>Lepidoptera</taxon>
        <taxon>Glossata</taxon>
        <taxon>Ditrysia</taxon>
        <taxon>Papilionoidea</taxon>
        <taxon>Pieridae</taxon>
        <taxon>Dismorphiinae</taxon>
        <taxon>Leptidea</taxon>
    </lineage>
</organism>
<dbReference type="PROSITE" id="PS00107">
    <property type="entry name" value="PROTEIN_KINASE_ATP"/>
    <property type="match status" value="1"/>
</dbReference>
<dbReference type="GO" id="GO:0034045">
    <property type="term" value="C:phagophore assembly site membrane"/>
    <property type="evidence" value="ECO:0007669"/>
    <property type="project" value="TreeGrafter"/>
</dbReference>
<evidence type="ECO:0000259" key="10">
    <source>
        <dbReference type="PROSITE" id="PS50011"/>
    </source>
</evidence>
<feature type="compositionally biased region" description="Polar residues" evidence="9">
    <location>
        <begin position="193"/>
        <end position="210"/>
    </location>
</feature>
<name>A0A5E4QB28_9NEOP</name>
<keyword evidence="2" id="KW-0963">Cytoplasm</keyword>
<comment type="catalytic activity">
    <reaction evidence="6">
        <text>L-threonyl-[protein] + ATP = O-phospho-L-threonyl-[protein] + ADP + H(+)</text>
        <dbReference type="Rhea" id="RHEA:46608"/>
        <dbReference type="Rhea" id="RHEA-COMP:11060"/>
        <dbReference type="Rhea" id="RHEA-COMP:11605"/>
        <dbReference type="ChEBI" id="CHEBI:15378"/>
        <dbReference type="ChEBI" id="CHEBI:30013"/>
        <dbReference type="ChEBI" id="CHEBI:30616"/>
        <dbReference type="ChEBI" id="CHEBI:61977"/>
        <dbReference type="ChEBI" id="CHEBI:456216"/>
        <dbReference type="EC" id="2.7.11.1"/>
    </reaction>
</comment>
<evidence type="ECO:0000256" key="6">
    <source>
        <dbReference type="ARBA" id="ARBA00047899"/>
    </source>
</evidence>
<dbReference type="GO" id="GO:0005776">
    <property type="term" value="C:autophagosome"/>
    <property type="evidence" value="ECO:0007669"/>
    <property type="project" value="TreeGrafter"/>
</dbReference>
<evidence type="ECO:0000313" key="12">
    <source>
        <dbReference type="Proteomes" id="UP000324832"/>
    </source>
</evidence>
<keyword evidence="3" id="KW-0723">Serine/threonine-protein kinase</keyword>
<evidence type="ECO:0000313" key="11">
    <source>
        <dbReference type="EMBL" id="VVC94240.1"/>
    </source>
</evidence>
<dbReference type="GO" id="GO:0004674">
    <property type="term" value="F:protein serine/threonine kinase activity"/>
    <property type="evidence" value="ECO:0007669"/>
    <property type="project" value="UniProtKB-KW"/>
</dbReference>
<feature type="domain" description="Protein kinase" evidence="10">
    <location>
        <begin position="9"/>
        <end position="227"/>
    </location>
</feature>
<dbReference type="GO" id="GO:0000422">
    <property type="term" value="P:autophagy of mitochondrion"/>
    <property type="evidence" value="ECO:0007669"/>
    <property type="project" value="TreeGrafter"/>
</dbReference>
<proteinExistence type="predicted"/>
<evidence type="ECO:0000256" key="4">
    <source>
        <dbReference type="ARBA" id="ARBA00022679"/>
    </source>
</evidence>
<dbReference type="GO" id="GO:0005524">
    <property type="term" value="F:ATP binding"/>
    <property type="evidence" value="ECO:0007669"/>
    <property type="project" value="UniProtKB-UniRule"/>
</dbReference>
<evidence type="ECO:0000256" key="7">
    <source>
        <dbReference type="ARBA" id="ARBA00048679"/>
    </source>
</evidence>
<keyword evidence="8" id="KW-0547">Nucleotide-binding</keyword>
<keyword evidence="12" id="KW-1185">Reference proteome</keyword>
<dbReference type="Pfam" id="PF00069">
    <property type="entry name" value="Pkinase"/>
    <property type="match status" value="1"/>
</dbReference>
<evidence type="ECO:0000256" key="3">
    <source>
        <dbReference type="ARBA" id="ARBA00022527"/>
    </source>
</evidence>
<evidence type="ECO:0000256" key="9">
    <source>
        <dbReference type="SAM" id="MobiDB-lite"/>
    </source>
</evidence>
<dbReference type="GO" id="GO:0005829">
    <property type="term" value="C:cytosol"/>
    <property type="evidence" value="ECO:0007669"/>
    <property type="project" value="TreeGrafter"/>
</dbReference>
<evidence type="ECO:0000256" key="5">
    <source>
        <dbReference type="ARBA" id="ARBA00022777"/>
    </source>
</evidence>
<protein>
    <recommendedName>
        <fullName evidence="1">non-specific serine/threonine protein kinase</fullName>
        <ecNumber evidence="1">2.7.11.1</ecNumber>
    </recommendedName>
</protein>
<dbReference type="InterPro" id="IPR000719">
    <property type="entry name" value="Prot_kinase_dom"/>
</dbReference>
<dbReference type="EMBL" id="FZQP02001904">
    <property type="protein sequence ID" value="VVC94240.1"/>
    <property type="molecule type" value="Genomic_DNA"/>
</dbReference>
<dbReference type="SUPFAM" id="SSF56112">
    <property type="entry name" value="Protein kinase-like (PK-like)"/>
    <property type="match status" value="1"/>
</dbReference>
<evidence type="ECO:0000256" key="2">
    <source>
        <dbReference type="ARBA" id="ARBA00022490"/>
    </source>
</evidence>
<evidence type="ECO:0000256" key="8">
    <source>
        <dbReference type="PROSITE-ProRule" id="PRU10141"/>
    </source>
</evidence>
<dbReference type="EC" id="2.7.11.1" evidence="1"/>
<dbReference type="GO" id="GO:0010506">
    <property type="term" value="P:regulation of autophagy"/>
    <property type="evidence" value="ECO:0007669"/>
    <property type="project" value="InterPro"/>
</dbReference>
<dbReference type="InterPro" id="IPR045269">
    <property type="entry name" value="Atg1-like"/>
</dbReference>
<accession>A0A5E4QB28</accession>
<dbReference type="Gene3D" id="3.30.200.20">
    <property type="entry name" value="Phosphorylase Kinase, domain 1"/>
    <property type="match status" value="1"/>
</dbReference>
<keyword evidence="4" id="KW-0808">Transferase</keyword>
<dbReference type="GO" id="GO:0061709">
    <property type="term" value="P:reticulophagy"/>
    <property type="evidence" value="ECO:0007669"/>
    <property type="project" value="TreeGrafter"/>
</dbReference>
<dbReference type="InterPro" id="IPR017441">
    <property type="entry name" value="Protein_kinase_ATP_BS"/>
</dbReference>
<dbReference type="PANTHER" id="PTHR24348:SF65">
    <property type="entry name" value="SERINE_THREONINE-PROTEIN KINASE ULK3"/>
    <property type="match status" value="1"/>
</dbReference>
<feature type="binding site" evidence="8">
    <location>
        <position position="47"/>
    </location>
    <ligand>
        <name>ATP</name>
        <dbReference type="ChEBI" id="CHEBI:30616"/>
    </ligand>
</feature>
<gene>
    <name evidence="11" type="ORF">LSINAPIS_LOCUS6237</name>
</gene>
<dbReference type="PROSITE" id="PS50011">
    <property type="entry name" value="PROTEIN_KINASE_DOM"/>
    <property type="match status" value="1"/>
</dbReference>
<sequence>MSFPKIEGYVVTEKLGSGSYSTVYKAYTKVGARSVLAIKCIDKAVVKHSGSAVDNLVTEIRLLKKLTHPHIVQMRDFTWDDRTAAEEIYPSTSSGTAACPRNRCGAHGPKATQPAAAQGLRREVRVEAGGLRVRTASDPGRRQRGLALGARLPAVHGARDAERHLRRQGRPVECGFPQTRTSHPAARTFSRGCCSTTPTPGSHTKNYSRTPTSIWSTCRRKRTTTKE</sequence>
<dbReference type="GO" id="GO:0042594">
    <property type="term" value="P:response to starvation"/>
    <property type="evidence" value="ECO:0007669"/>
    <property type="project" value="TreeGrafter"/>
</dbReference>
<dbReference type="AlphaFoldDB" id="A0A5E4QB28"/>